<feature type="region of interest" description="Disordered" evidence="1">
    <location>
        <begin position="603"/>
        <end position="643"/>
    </location>
</feature>
<gene>
    <name evidence="4" type="primary">asmA</name>
    <name evidence="4" type="ORF">IPMB12_11780</name>
</gene>
<feature type="region of interest" description="Disordered" evidence="1">
    <location>
        <begin position="123"/>
        <end position="147"/>
    </location>
</feature>
<evidence type="ECO:0000256" key="2">
    <source>
        <dbReference type="SAM" id="Phobius"/>
    </source>
</evidence>
<feature type="domain" description="AsmA" evidence="3">
    <location>
        <begin position="260"/>
        <end position="512"/>
    </location>
</feature>
<dbReference type="NCBIfam" id="NF008091">
    <property type="entry name" value="PRK10833.1"/>
    <property type="match status" value="1"/>
</dbReference>
<organism evidence="4 5">
    <name type="scientific">Zophobihabitans entericus</name>
    <dbReference type="NCBI Taxonomy" id="1635327"/>
    <lineage>
        <taxon>Bacteria</taxon>
        <taxon>Pseudomonadati</taxon>
        <taxon>Pseudomonadota</taxon>
        <taxon>Gammaproteobacteria</taxon>
        <taxon>Orbales</taxon>
        <taxon>Orbaceae</taxon>
        <taxon>Zophobihabitans</taxon>
    </lineage>
</organism>
<feature type="region of interest" description="Disordered" evidence="1">
    <location>
        <begin position="306"/>
        <end position="326"/>
    </location>
</feature>
<proteinExistence type="predicted"/>
<dbReference type="GO" id="GO:0005886">
    <property type="term" value="C:plasma membrane"/>
    <property type="evidence" value="ECO:0007669"/>
    <property type="project" value="TreeGrafter"/>
</dbReference>
<dbReference type="FunCoup" id="A0A6G9IDJ9">
    <property type="interactions" value="86"/>
</dbReference>
<dbReference type="PANTHER" id="PTHR30441">
    <property type="entry name" value="DUF748 DOMAIN-CONTAINING PROTEIN"/>
    <property type="match status" value="1"/>
</dbReference>
<dbReference type="InterPro" id="IPR052894">
    <property type="entry name" value="AsmA-related"/>
</dbReference>
<dbReference type="GO" id="GO:0090313">
    <property type="term" value="P:regulation of protein targeting to membrane"/>
    <property type="evidence" value="ECO:0007669"/>
    <property type="project" value="TreeGrafter"/>
</dbReference>
<dbReference type="RefSeq" id="WP_166917602.1">
    <property type="nucleotide sequence ID" value="NZ_CP050253.1"/>
</dbReference>
<accession>A0A6G9IDJ9</accession>
<dbReference type="Proteomes" id="UP000501168">
    <property type="component" value="Chromosome"/>
</dbReference>
<dbReference type="InParanoid" id="A0A6G9IDJ9"/>
<dbReference type="KEGG" id="orb:IPMB12_11780"/>
<evidence type="ECO:0000313" key="5">
    <source>
        <dbReference type="Proteomes" id="UP000501168"/>
    </source>
</evidence>
<sequence>MIKKILITLLVLIILIVVGLVSLVLFVDPNNFRGFISETVKDKTGYELTIEGDLRWHVWPQISILSGAVRLEDEGAKKPILTADNMRLDVELFPLFSKELSVKNVLVKSAVINITDESKGKVAAGNQSQATINNQQQTPETQTSDKGSSWTFVLNKLEIADSTVAWQQSPDDIINFRDINISVYQKDKNNLEVDLRGAINRDQRDLVLTLNADVNLEKYPASASIGLNKFTYDFKGIGLPEQGLVGTASAKLNYVQSPLSFDAKDLVVTLNDNKLSGELQANLGGKTPYFEAILASDKIDLTPFMTSSTEEEQSTTNGTPSAPVVASTPAKGNELAFLKAFDAKFNLKVKEIVANKLIASNFEVDANNKAGVATLHKVNLDIAKGNISASGSANGQQATTAIRLDTKAADIDLGTLFTQLDISNHFSGSLNAQGTINTNTIDSSRLLSALNGDMKLVVNNARLENVNIQQIIQSAVAQYTKDVVSADVQQKYTEVHELSADGKLANGQLNLTSILANSETLDIKGQGYVGLVKQDMDVNLNVKLLGGWNGKSETIQKLQQIVIPLRIYGAFTGLHYQLDIEKIIRDQFSDKIQQGLDKLKDRLQNSIKGSEGSSGTESGTEEAPTEKTSAPLNRLLNRINHNE</sequence>
<dbReference type="PANTHER" id="PTHR30441:SF8">
    <property type="entry name" value="DUF748 DOMAIN-CONTAINING PROTEIN"/>
    <property type="match status" value="1"/>
</dbReference>
<keyword evidence="2" id="KW-1133">Transmembrane helix</keyword>
<protein>
    <submittedName>
        <fullName evidence="4">Outer membrane assembly protein AsmA</fullName>
    </submittedName>
</protein>
<evidence type="ECO:0000256" key="1">
    <source>
        <dbReference type="SAM" id="MobiDB-lite"/>
    </source>
</evidence>
<feature type="compositionally biased region" description="Low complexity" evidence="1">
    <location>
        <begin position="609"/>
        <end position="622"/>
    </location>
</feature>
<evidence type="ECO:0000313" key="4">
    <source>
        <dbReference type="EMBL" id="QIQ22306.1"/>
    </source>
</evidence>
<dbReference type="AlphaFoldDB" id="A0A6G9IDJ9"/>
<name>A0A6G9IDJ9_9GAMM</name>
<reference evidence="4 5" key="1">
    <citation type="submission" date="2020-03" db="EMBL/GenBank/DDBJ databases">
        <title>Complete genome sequence of Orbus sp. IPMB12 (BCRC 80908).</title>
        <authorList>
            <person name="Lo W.-S."/>
            <person name="Chang T.-H."/>
            <person name="Kuo C.-H."/>
        </authorList>
    </citation>
    <scope>NUCLEOTIDE SEQUENCE [LARGE SCALE GENOMIC DNA]</scope>
    <source>
        <strain evidence="4 5">IPMB12</strain>
    </source>
</reference>
<keyword evidence="5" id="KW-1185">Reference proteome</keyword>
<evidence type="ECO:0000259" key="3">
    <source>
        <dbReference type="Pfam" id="PF05170"/>
    </source>
</evidence>
<dbReference type="Pfam" id="PF05170">
    <property type="entry name" value="AsmA"/>
    <property type="match status" value="2"/>
</dbReference>
<dbReference type="InterPro" id="IPR007844">
    <property type="entry name" value="AsmA"/>
</dbReference>
<feature type="transmembrane region" description="Helical" evidence="2">
    <location>
        <begin position="7"/>
        <end position="27"/>
    </location>
</feature>
<feature type="domain" description="AsmA" evidence="3">
    <location>
        <begin position="3"/>
        <end position="209"/>
    </location>
</feature>
<keyword evidence="2" id="KW-0812">Transmembrane</keyword>
<keyword evidence="2" id="KW-0472">Membrane</keyword>
<dbReference type="EMBL" id="CP050253">
    <property type="protein sequence ID" value="QIQ22306.1"/>
    <property type="molecule type" value="Genomic_DNA"/>
</dbReference>
<feature type="compositionally biased region" description="Polar residues" evidence="1">
    <location>
        <begin position="125"/>
        <end position="147"/>
    </location>
</feature>